<sequence>MRARVAHAQTEGGQLREFYFEANSSINPAVVRTLGSYEWVKKGQPLRRIGDPGTGKSHLLIAFGFSAFGCVGTCGAHGRRERRDRFVDVFV</sequence>
<evidence type="ECO:0000313" key="3">
    <source>
        <dbReference type="Proteomes" id="UP001055940"/>
    </source>
</evidence>
<evidence type="ECO:0000259" key="1">
    <source>
        <dbReference type="Pfam" id="PF01695"/>
    </source>
</evidence>
<keyword evidence="2" id="KW-0547">Nucleotide-binding</keyword>
<accession>A0ABY5DBS3</accession>
<dbReference type="Gene3D" id="3.40.50.300">
    <property type="entry name" value="P-loop containing nucleotide triphosphate hydrolases"/>
    <property type="match status" value="1"/>
</dbReference>
<dbReference type="Proteomes" id="UP001055940">
    <property type="component" value="Chromosome"/>
</dbReference>
<dbReference type="InterPro" id="IPR027417">
    <property type="entry name" value="P-loop_NTPase"/>
</dbReference>
<name>A0ABY5DBS3_9ACTN</name>
<feature type="domain" description="IstB-like ATP-binding" evidence="1">
    <location>
        <begin position="13"/>
        <end position="68"/>
    </location>
</feature>
<organism evidence="2 3">
    <name type="scientific">Nocardiopsis exhalans</name>
    <dbReference type="NCBI Taxonomy" id="163604"/>
    <lineage>
        <taxon>Bacteria</taxon>
        <taxon>Bacillati</taxon>
        <taxon>Actinomycetota</taxon>
        <taxon>Actinomycetes</taxon>
        <taxon>Streptosporangiales</taxon>
        <taxon>Nocardiopsidaceae</taxon>
        <taxon>Nocardiopsis</taxon>
    </lineage>
</organism>
<dbReference type="Pfam" id="PF01695">
    <property type="entry name" value="IstB_IS21"/>
    <property type="match status" value="1"/>
</dbReference>
<protein>
    <submittedName>
        <fullName evidence="2">ATP-binding protein</fullName>
    </submittedName>
</protein>
<dbReference type="RefSeq" id="WP_254419531.1">
    <property type="nucleotide sequence ID" value="NZ_BAAAJB010000029.1"/>
</dbReference>
<dbReference type="InterPro" id="IPR002611">
    <property type="entry name" value="IstB_ATP-bd"/>
</dbReference>
<keyword evidence="2" id="KW-0067">ATP-binding</keyword>
<dbReference type="EMBL" id="CP099837">
    <property type="protein sequence ID" value="USY20465.1"/>
    <property type="molecule type" value="Genomic_DNA"/>
</dbReference>
<keyword evidence="3" id="KW-1185">Reference proteome</keyword>
<evidence type="ECO:0000313" key="2">
    <source>
        <dbReference type="EMBL" id="USY20465.1"/>
    </source>
</evidence>
<dbReference type="GO" id="GO:0005524">
    <property type="term" value="F:ATP binding"/>
    <property type="evidence" value="ECO:0007669"/>
    <property type="project" value="UniProtKB-KW"/>
</dbReference>
<proteinExistence type="predicted"/>
<reference evidence="2" key="1">
    <citation type="submission" date="2022-06" db="EMBL/GenBank/DDBJ databases">
        <authorList>
            <person name="Ping M."/>
        </authorList>
    </citation>
    <scope>NUCLEOTIDE SEQUENCE</scope>
    <source>
        <strain evidence="2">JCM11759T</strain>
    </source>
</reference>
<gene>
    <name evidence="2" type="ORF">NE857_02040</name>
</gene>